<dbReference type="SUPFAM" id="SSF51445">
    <property type="entry name" value="(Trans)glycosidases"/>
    <property type="match status" value="1"/>
</dbReference>
<keyword evidence="1" id="KW-0378">Hydrolase</keyword>
<gene>
    <name evidence="1" type="ORF">LGN22_03515</name>
</gene>
<sequence>MQIRSESMPVHVRDTRLNRVVKSIPLATALLALMIGGCWSNAIASTPVEPPPAASPVHPTLPNGTPVTLTIESAVAGAASLSPASSGLSFEKAQLSTGLFSGDNRSLIALFRQLGPGVLRIGGNSVNKTTWDDSKDPGGQGMTPGHIAPSDVDRLADFLNATGWRVIYGINFATESATQMSSEAAYVTRKLGSRLAGLELGNEPDLYTHNGLRPSTYTFNQFLDEWRTDARATQGSGRNPALTGPASSYNFTHYTIPFAQNIGGGIQLLTQHYYTNSSCPNSATGYAPSIPGMLAADPRLPGELQALVRAASDNGVSGGARMDEANSFYSCPHLSGAPGVSNAFASALWAVDFLFTNARYGMRGVNFHSGNTSYYSPIQTHAAAVTSVQPEYYGLWLFGQAVDMSSGTLLETRIDMNVQPPLPIKAYDVLAQDGSHRVLILNESASDGDVTVQHLPPNATRAALLRLSSTGGLSDIAAADVSVNGAHLSADGTWDSPPVPTTQPVSNGSTTVHVAAGSALLAIVR</sequence>
<dbReference type="Gene3D" id="2.60.40.1180">
    <property type="entry name" value="Golgi alpha-mannosidase II"/>
    <property type="match status" value="1"/>
</dbReference>
<comment type="caution">
    <text evidence="1">The sequence shown here is derived from an EMBL/GenBank/DDBJ whole genome shotgun (WGS) entry which is preliminary data.</text>
</comment>
<evidence type="ECO:0000313" key="2">
    <source>
        <dbReference type="Proteomes" id="UP001199070"/>
    </source>
</evidence>
<dbReference type="InterPro" id="IPR013780">
    <property type="entry name" value="Glyco_hydro_b"/>
</dbReference>
<dbReference type="InterPro" id="IPR017853">
    <property type="entry name" value="GH"/>
</dbReference>
<dbReference type="AlphaFoldDB" id="A0AAW4T8S4"/>
<evidence type="ECO:0000313" key="1">
    <source>
        <dbReference type="EMBL" id="MCA8377948.1"/>
    </source>
</evidence>
<dbReference type="GO" id="GO:0016787">
    <property type="term" value="F:hydrolase activity"/>
    <property type="evidence" value="ECO:0007669"/>
    <property type="project" value="UniProtKB-KW"/>
</dbReference>
<dbReference type="InterPro" id="IPR052974">
    <property type="entry name" value="GH79_Enzymes"/>
</dbReference>
<name>A0AAW4T8S4_9BURK</name>
<proteinExistence type="predicted"/>
<dbReference type="RefSeq" id="WP_226132811.1">
    <property type="nucleotide sequence ID" value="NZ_JAIZTC010000001.1"/>
</dbReference>
<organism evidence="1 2">
    <name type="scientific">Burkholderia cenocepacia</name>
    <dbReference type="NCBI Taxonomy" id="95486"/>
    <lineage>
        <taxon>Bacteria</taxon>
        <taxon>Pseudomonadati</taxon>
        <taxon>Pseudomonadota</taxon>
        <taxon>Betaproteobacteria</taxon>
        <taxon>Burkholderiales</taxon>
        <taxon>Burkholderiaceae</taxon>
        <taxon>Burkholderia</taxon>
        <taxon>Burkholderia cepacia complex</taxon>
    </lineage>
</organism>
<reference evidence="1" key="1">
    <citation type="submission" date="2023-08" db="EMBL/GenBank/DDBJ databases">
        <title>A collection of bacterial strains from the Burkholderia cepacia Research Laboratory and Repository.</title>
        <authorList>
            <person name="Lipuma J."/>
            <person name="Spilker T."/>
        </authorList>
    </citation>
    <scope>NUCLEOTIDE SEQUENCE</scope>
    <source>
        <strain evidence="1">AU0862</strain>
    </source>
</reference>
<dbReference type="PANTHER" id="PTHR36183">
    <property type="entry name" value="BETA-GLUCURONIDASE"/>
    <property type="match status" value="1"/>
</dbReference>
<protein>
    <submittedName>
        <fullName evidence="1">Glycosyl hydrolase family 79 C-terminal domain-containing protein</fullName>
    </submittedName>
</protein>
<dbReference type="Gene3D" id="3.20.20.80">
    <property type="entry name" value="Glycosidases"/>
    <property type="match status" value="1"/>
</dbReference>
<dbReference type="EMBL" id="JAIZTC010000001">
    <property type="protein sequence ID" value="MCA8377948.1"/>
    <property type="molecule type" value="Genomic_DNA"/>
</dbReference>
<dbReference type="PANTHER" id="PTHR36183:SF2">
    <property type="entry name" value="BETA-GLUCURONIDASE C-TERMINAL DOMAIN-CONTAINING PROTEIN"/>
    <property type="match status" value="1"/>
</dbReference>
<dbReference type="Proteomes" id="UP001199070">
    <property type="component" value="Unassembled WGS sequence"/>
</dbReference>
<accession>A0AAW4T8S4</accession>